<dbReference type="SUPFAM" id="SSF110849">
    <property type="entry name" value="ParB/Sulfiredoxin"/>
    <property type="match status" value="1"/>
</dbReference>
<keyword evidence="5" id="KW-1185">Reference proteome</keyword>
<dbReference type="Pfam" id="PF02195">
    <property type="entry name" value="ParB_N"/>
    <property type="match status" value="1"/>
</dbReference>
<comment type="caution">
    <text evidence="4">The sequence shown here is derived from an EMBL/GenBank/DDBJ whole genome shotgun (WGS) entry which is preliminary data.</text>
</comment>
<dbReference type="EMBL" id="JACIIZ010000024">
    <property type="protein sequence ID" value="MBB6255072.1"/>
    <property type="molecule type" value="Genomic_DNA"/>
</dbReference>
<evidence type="ECO:0000256" key="2">
    <source>
        <dbReference type="ARBA" id="ARBA00022829"/>
    </source>
</evidence>
<keyword evidence="2" id="KW-0159">Chromosome partition</keyword>
<dbReference type="GO" id="GO:0005694">
    <property type="term" value="C:chromosome"/>
    <property type="evidence" value="ECO:0007669"/>
    <property type="project" value="TreeGrafter"/>
</dbReference>
<dbReference type="PANTHER" id="PTHR33375">
    <property type="entry name" value="CHROMOSOME-PARTITIONING PROTEIN PARB-RELATED"/>
    <property type="match status" value="1"/>
</dbReference>
<accession>A0A7X0EFI8</accession>
<dbReference type="GO" id="GO:0003677">
    <property type="term" value="F:DNA binding"/>
    <property type="evidence" value="ECO:0007669"/>
    <property type="project" value="InterPro"/>
</dbReference>
<dbReference type="Gene3D" id="3.90.1530.30">
    <property type="match status" value="1"/>
</dbReference>
<evidence type="ECO:0000313" key="4">
    <source>
        <dbReference type="EMBL" id="MBB6255072.1"/>
    </source>
</evidence>
<proteinExistence type="inferred from homology"/>
<name>A0A7X0EFI8_9PROT</name>
<dbReference type="InterPro" id="IPR003115">
    <property type="entry name" value="ParB_N"/>
</dbReference>
<feature type="domain" description="ParB-like N-terminal" evidence="3">
    <location>
        <begin position="40"/>
        <end position="129"/>
    </location>
</feature>
<evidence type="ECO:0000256" key="1">
    <source>
        <dbReference type="ARBA" id="ARBA00006295"/>
    </source>
</evidence>
<organism evidence="4 5">
    <name type="scientific">Nitrospirillum iridis</name>
    <dbReference type="NCBI Taxonomy" id="765888"/>
    <lineage>
        <taxon>Bacteria</taxon>
        <taxon>Pseudomonadati</taxon>
        <taxon>Pseudomonadota</taxon>
        <taxon>Alphaproteobacteria</taxon>
        <taxon>Rhodospirillales</taxon>
        <taxon>Azospirillaceae</taxon>
        <taxon>Nitrospirillum</taxon>
    </lineage>
</organism>
<protein>
    <submittedName>
        <fullName evidence="4">ParB family chromosome partitioning protein</fullName>
    </submittedName>
</protein>
<comment type="similarity">
    <text evidence="1">Belongs to the ParB family.</text>
</comment>
<sequence>MSAMTVKKRPSPILGAASAMIGEASGDLLMSRDSRFHHSIELRVDHIAPDPDQPRKMFSEEELDGLAASMSEQGQLQPILVRRDPIDRGHWIVVAGERRWRAAQRLGWGLILAIEHSGDPEILALIENLQRVDLTPVEEARGLKRLIDGKGWSQNQAAEALGKTKGEISATLRILSLPEDILDGVLTSELGLSRNVLVELSRVDEPSVRERLIQSARSGTLSVRAIRAAKAQDETPEVTEGRPSSGITAPGVNLASVERLVSNLRGLRPSALKDKDRDRLRALRAAIDALLG</sequence>
<dbReference type="NCBIfam" id="TIGR00180">
    <property type="entry name" value="parB_part"/>
    <property type="match status" value="1"/>
</dbReference>
<evidence type="ECO:0000259" key="3">
    <source>
        <dbReference type="SMART" id="SM00470"/>
    </source>
</evidence>
<dbReference type="PANTHER" id="PTHR33375:SF1">
    <property type="entry name" value="CHROMOSOME-PARTITIONING PROTEIN PARB-RELATED"/>
    <property type="match status" value="1"/>
</dbReference>
<dbReference type="Gene3D" id="1.10.10.2830">
    <property type="match status" value="1"/>
</dbReference>
<dbReference type="InterPro" id="IPR050336">
    <property type="entry name" value="Chromosome_partition/occlusion"/>
</dbReference>
<reference evidence="4 5" key="1">
    <citation type="submission" date="2020-08" db="EMBL/GenBank/DDBJ databases">
        <title>Genomic Encyclopedia of Type Strains, Phase IV (KMG-IV): sequencing the most valuable type-strain genomes for metagenomic binning, comparative biology and taxonomic classification.</title>
        <authorList>
            <person name="Goeker M."/>
        </authorList>
    </citation>
    <scope>NUCLEOTIDE SEQUENCE [LARGE SCALE GENOMIC DNA]</scope>
    <source>
        <strain evidence="4 5">DSM 22198</strain>
    </source>
</reference>
<dbReference type="GO" id="GO:0007059">
    <property type="term" value="P:chromosome segregation"/>
    <property type="evidence" value="ECO:0007669"/>
    <property type="project" value="UniProtKB-KW"/>
</dbReference>
<gene>
    <name evidence="4" type="ORF">FHS74_005671</name>
</gene>
<dbReference type="CDD" id="cd16396">
    <property type="entry name" value="Noc_N"/>
    <property type="match status" value="1"/>
</dbReference>
<dbReference type="InterPro" id="IPR036086">
    <property type="entry name" value="ParB/Sulfiredoxin_sf"/>
</dbReference>
<dbReference type="AlphaFoldDB" id="A0A7X0EFI8"/>
<dbReference type="Proteomes" id="UP000539175">
    <property type="component" value="Unassembled WGS sequence"/>
</dbReference>
<dbReference type="InterPro" id="IPR004437">
    <property type="entry name" value="ParB/RepB/Spo0J"/>
</dbReference>
<dbReference type="InterPro" id="IPR041468">
    <property type="entry name" value="HTH_ParB/Spo0J"/>
</dbReference>
<evidence type="ECO:0000313" key="5">
    <source>
        <dbReference type="Proteomes" id="UP000539175"/>
    </source>
</evidence>
<dbReference type="Pfam" id="PF17762">
    <property type="entry name" value="HTH_ParB"/>
    <property type="match status" value="1"/>
</dbReference>
<dbReference type="SMART" id="SM00470">
    <property type="entry name" value="ParB"/>
    <property type="match status" value="1"/>
</dbReference>